<sequence>ASYIQVPPPPMVNLNIGSVFTITCTAIGVPTPEVVWRLNWGHIPPKCTTTSSNGLGTLTCPDIQESDQGAYSCEAINTKGSTFAIPDSILVVNKPDSVCPRGYFNEEASTRSDCISCFCFGVTTECKSADLFTYQLPPPLNQYQLVSVRTEPSISILPDPPFRNFQPTLRPLNRNGFQVYTSSAESPSDNTYLYFSLPENYNGNQLKSYGGYLKYTVNYEGQGRPISAPNVILSGNGYVLTHRSRDAPAGRDTEVTVRIFYGEWYKAGSPQPGDRLNVLATREEIMMALGDTTHVLISVLFKQFPLQYHQDRSMLMVLYWTLQYSTLPWTLLVFATRDMGQATFVEECRCPAGYTGLSCEQCAPGYNRRKSGPWLGLCTREPVRCPSGYYGDPSRNIPCQVCPCPLTNPSNHLTQMEMLPVIVLKGTLGVVVSNVLPATKATLLSPETLAQEVLVTTLAVFQFNQTQLQENVIVKDYSTGSTCNQCKANTFFLNSNNQFGCISCFCMGITNQCQSSNWYREQVSVAFTRNTQGFKLVETLNRDEPITDNIHVDSTTRELVFQDFSRRTPDVYYWQLPTQFLGDKVTSYGGNLNYTVRLCPNTRRAEFQEQCT</sequence>
<evidence type="ECO:0000256" key="1">
    <source>
        <dbReference type="ARBA" id="ARBA00022729"/>
    </source>
</evidence>
<dbReference type="InterPro" id="IPR007110">
    <property type="entry name" value="Ig-like_dom"/>
</dbReference>
<keyword evidence="5" id="KW-0424">Laminin EGF-like domain</keyword>
<dbReference type="InterPro" id="IPR050440">
    <property type="entry name" value="Laminin/Netrin_ECM"/>
</dbReference>
<keyword evidence="9" id="KW-1185">Reference proteome</keyword>
<reference evidence="8" key="1">
    <citation type="submission" date="2021-03" db="EMBL/GenBank/DDBJ databases">
        <authorList>
            <person name="Tran Van P."/>
        </authorList>
    </citation>
    <scope>NUCLEOTIDE SEQUENCE</scope>
</reference>
<dbReference type="InterPro" id="IPR002049">
    <property type="entry name" value="LE_dom"/>
</dbReference>
<evidence type="ECO:0000259" key="6">
    <source>
        <dbReference type="PROSITE" id="PS50835"/>
    </source>
</evidence>
<evidence type="ECO:0000256" key="2">
    <source>
        <dbReference type="ARBA" id="ARBA00022737"/>
    </source>
</evidence>
<dbReference type="EMBL" id="CAJPIN010003746">
    <property type="protein sequence ID" value="CAG2056367.1"/>
    <property type="molecule type" value="Genomic_DNA"/>
</dbReference>
<evidence type="ECO:0000313" key="9">
    <source>
        <dbReference type="Proteomes" id="UP001153148"/>
    </source>
</evidence>
<dbReference type="InterPro" id="IPR036179">
    <property type="entry name" value="Ig-like_dom_sf"/>
</dbReference>
<dbReference type="InterPro" id="IPR003599">
    <property type="entry name" value="Ig_sub"/>
</dbReference>
<dbReference type="PROSITE" id="PS51115">
    <property type="entry name" value="LAMININ_IVA"/>
    <property type="match status" value="2"/>
</dbReference>
<name>A0ABN7NS36_TIMPD</name>
<protein>
    <recommendedName>
        <fullName evidence="10">Tyrosine-protein kinase ephrin type A/B receptor-like domain-containing protein</fullName>
    </recommendedName>
</protein>
<comment type="caution">
    <text evidence="8">The sequence shown here is derived from an EMBL/GenBank/DDBJ whole genome shotgun (WGS) entry which is preliminary data.</text>
</comment>
<evidence type="ECO:0000256" key="5">
    <source>
        <dbReference type="ARBA" id="ARBA00023292"/>
    </source>
</evidence>
<dbReference type="InterPro" id="IPR013783">
    <property type="entry name" value="Ig-like_fold"/>
</dbReference>
<evidence type="ECO:0000259" key="7">
    <source>
        <dbReference type="PROSITE" id="PS51115"/>
    </source>
</evidence>
<feature type="domain" description="Laminin IV type A" evidence="7">
    <location>
        <begin position="529"/>
        <end position="612"/>
    </location>
</feature>
<dbReference type="PROSITE" id="PS01248">
    <property type="entry name" value="EGF_LAM_1"/>
    <property type="match status" value="1"/>
</dbReference>
<dbReference type="InterPro" id="IPR003598">
    <property type="entry name" value="Ig_sub2"/>
</dbReference>
<feature type="domain" description="Ig-like" evidence="6">
    <location>
        <begin position="7"/>
        <end position="84"/>
    </location>
</feature>
<evidence type="ECO:0000256" key="4">
    <source>
        <dbReference type="ARBA" id="ARBA00023180"/>
    </source>
</evidence>
<dbReference type="Pfam" id="PF00053">
    <property type="entry name" value="EGF_laminin"/>
    <property type="match status" value="1"/>
</dbReference>
<dbReference type="CDD" id="cd00055">
    <property type="entry name" value="EGF_Lam"/>
    <property type="match status" value="1"/>
</dbReference>
<dbReference type="Gene3D" id="2.10.25.10">
    <property type="entry name" value="Laminin"/>
    <property type="match status" value="1"/>
</dbReference>
<gene>
    <name evidence="8" type="ORF">TPAB3V08_LOCUS3359</name>
</gene>
<feature type="non-terminal residue" evidence="8">
    <location>
        <position position="1"/>
    </location>
</feature>
<accession>A0ABN7NS36</accession>
<keyword evidence="1" id="KW-0732">Signal</keyword>
<feature type="domain" description="Laminin IV type A" evidence="7">
    <location>
        <begin position="138"/>
        <end position="347"/>
    </location>
</feature>
<keyword evidence="4" id="KW-0325">Glycoprotein</keyword>
<dbReference type="SUPFAM" id="SSF48726">
    <property type="entry name" value="Immunoglobulin"/>
    <property type="match status" value="1"/>
</dbReference>
<dbReference type="PROSITE" id="PS50835">
    <property type="entry name" value="IG_LIKE"/>
    <property type="match status" value="1"/>
</dbReference>
<dbReference type="SMART" id="SM00409">
    <property type="entry name" value="IG"/>
    <property type="match status" value="1"/>
</dbReference>
<organism evidence="8 9">
    <name type="scientific">Timema podura</name>
    <name type="common">Walking stick</name>
    <dbReference type="NCBI Taxonomy" id="61482"/>
    <lineage>
        <taxon>Eukaryota</taxon>
        <taxon>Metazoa</taxon>
        <taxon>Ecdysozoa</taxon>
        <taxon>Arthropoda</taxon>
        <taxon>Hexapoda</taxon>
        <taxon>Insecta</taxon>
        <taxon>Pterygota</taxon>
        <taxon>Neoptera</taxon>
        <taxon>Polyneoptera</taxon>
        <taxon>Phasmatodea</taxon>
        <taxon>Timematodea</taxon>
        <taxon>Timematoidea</taxon>
        <taxon>Timematidae</taxon>
        <taxon>Timema</taxon>
    </lineage>
</organism>
<evidence type="ECO:0000256" key="3">
    <source>
        <dbReference type="ARBA" id="ARBA00023157"/>
    </source>
</evidence>
<dbReference type="SMART" id="SM00281">
    <property type="entry name" value="LamB"/>
    <property type="match status" value="1"/>
</dbReference>
<evidence type="ECO:0000313" key="8">
    <source>
        <dbReference type="EMBL" id="CAG2056367.1"/>
    </source>
</evidence>
<dbReference type="Gene3D" id="2.60.40.10">
    <property type="entry name" value="Immunoglobulins"/>
    <property type="match status" value="1"/>
</dbReference>
<dbReference type="SMART" id="SM00408">
    <property type="entry name" value="IGc2"/>
    <property type="match status" value="1"/>
</dbReference>
<dbReference type="PANTHER" id="PTHR10574:SF406">
    <property type="entry name" value="LAMININ SUBUNIT ALPHA 5"/>
    <property type="match status" value="1"/>
</dbReference>
<dbReference type="PANTHER" id="PTHR10574">
    <property type="entry name" value="NETRIN/LAMININ-RELATED"/>
    <property type="match status" value="1"/>
</dbReference>
<dbReference type="Pfam" id="PF00052">
    <property type="entry name" value="Laminin_B"/>
    <property type="match status" value="2"/>
</dbReference>
<keyword evidence="3" id="KW-1015">Disulfide bond</keyword>
<dbReference type="Pfam" id="PF13927">
    <property type="entry name" value="Ig_3"/>
    <property type="match status" value="1"/>
</dbReference>
<evidence type="ECO:0008006" key="10">
    <source>
        <dbReference type="Google" id="ProtNLM"/>
    </source>
</evidence>
<proteinExistence type="predicted"/>
<keyword evidence="2" id="KW-0677">Repeat</keyword>
<dbReference type="InterPro" id="IPR000034">
    <property type="entry name" value="Laminin_IV"/>
</dbReference>
<dbReference type="Proteomes" id="UP001153148">
    <property type="component" value="Unassembled WGS sequence"/>
</dbReference>